<dbReference type="AlphaFoldDB" id="A0A8J2HUE6"/>
<evidence type="ECO:0000313" key="4">
    <source>
        <dbReference type="EMBL" id="CAG5109211.1"/>
    </source>
</evidence>
<feature type="region of interest" description="Disordered" evidence="2">
    <location>
        <begin position="131"/>
        <end position="205"/>
    </location>
</feature>
<dbReference type="InterPro" id="IPR039843">
    <property type="entry name" value="KXD1-like"/>
</dbReference>
<gene>
    <name evidence="4" type="ORF">HICCMSTLAB_LOCUS13847</name>
</gene>
<evidence type="ECO:0000256" key="2">
    <source>
        <dbReference type="SAM" id="MobiDB-lite"/>
    </source>
</evidence>
<dbReference type="Proteomes" id="UP000786811">
    <property type="component" value="Unassembled WGS sequence"/>
</dbReference>
<evidence type="ECO:0000313" key="5">
    <source>
        <dbReference type="Proteomes" id="UP000786811"/>
    </source>
</evidence>
<protein>
    <submittedName>
        <fullName evidence="4">Similar to CG10681: KxDL motif-containing protein CG10681 (Drosophila melanogaster)</fullName>
    </submittedName>
</protein>
<comment type="similarity">
    <text evidence="1">Belongs to the KXD1 family.</text>
</comment>
<dbReference type="PANTHER" id="PTHR13511:SF0">
    <property type="entry name" value="KXDL MOTIF-CONTAINING PROTEIN 1"/>
    <property type="match status" value="1"/>
</dbReference>
<accession>A0A8J2HUE6</accession>
<proteinExistence type="inferred from homology"/>
<feature type="domain" description="KxDL" evidence="3">
    <location>
        <begin position="29"/>
        <end position="113"/>
    </location>
</feature>
<keyword evidence="5" id="KW-1185">Reference proteome</keyword>
<name>A0A8J2HUE6_COTCN</name>
<dbReference type="GO" id="GO:0032418">
    <property type="term" value="P:lysosome localization"/>
    <property type="evidence" value="ECO:0007669"/>
    <property type="project" value="TreeGrafter"/>
</dbReference>
<comment type="caution">
    <text evidence="4">The sequence shown here is derived from an EMBL/GenBank/DDBJ whole genome shotgun (WGS) entry which is preliminary data.</text>
</comment>
<sequence length="205" mass="23050">MAQGTPESDVGSFECFTNYTAPEVFIQGLAGLVDQQDVESMIRAQKQMLQRFEKTNEMLTNCNQLSISRLKSTGAEFKKHTALLTEMKKDLDYIFKKIRVVKNKLNQQYPQAFNEAVRSSLAEEVLVEDVHEGPKPLEPEIIPPITVSSSATEKDQDPDSDVPVEEFQFAKLRKRELKRKDDSSSTDSNNDQSHADDSSGTSDTN</sequence>
<evidence type="ECO:0000256" key="1">
    <source>
        <dbReference type="ARBA" id="ARBA00005913"/>
    </source>
</evidence>
<dbReference type="GO" id="GO:0099078">
    <property type="term" value="C:BORC complex"/>
    <property type="evidence" value="ECO:0007669"/>
    <property type="project" value="TreeGrafter"/>
</dbReference>
<dbReference type="Pfam" id="PF10241">
    <property type="entry name" value="KxDL"/>
    <property type="match status" value="1"/>
</dbReference>
<dbReference type="OrthoDB" id="10258877at2759"/>
<evidence type="ECO:0000259" key="3">
    <source>
        <dbReference type="Pfam" id="PF10241"/>
    </source>
</evidence>
<dbReference type="EMBL" id="CAJNRD030001124">
    <property type="protein sequence ID" value="CAG5109211.1"/>
    <property type="molecule type" value="Genomic_DNA"/>
</dbReference>
<dbReference type="InterPro" id="IPR019371">
    <property type="entry name" value="KxDL_dom"/>
</dbReference>
<dbReference type="PANTHER" id="PTHR13511">
    <property type="entry name" value="KXDL MOTIF-CONTAINING PROTEIN 1"/>
    <property type="match status" value="1"/>
</dbReference>
<reference evidence="4" key="1">
    <citation type="submission" date="2021-04" db="EMBL/GenBank/DDBJ databases">
        <authorList>
            <person name="Chebbi M.A.C M."/>
        </authorList>
    </citation>
    <scope>NUCLEOTIDE SEQUENCE</scope>
</reference>
<organism evidence="4 5">
    <name type="scientific">Cotesia congregata</name>
    <name type="common">Parasitoid wasp</name>
    <name type="synonym">Apanteles congregatus</name>
    <dbReference type="NCBI Taxonomy" id="51543"/>
    <lineage>
        <taxon>Eukaryota</taxon>
        <taxon>Metazoa</taxon>
        <taxon>Ecdysozoa</taxon>
        <taxon>Arthropoda</taxon>
        <taxon>Hexapoda</taxon>
        <taxon>Insecta</taxon>
        <taxon>Pterygota</taxon>
        <taxon>Neoptera</taxon>
        <taxon>Endopterygota</taxon>
        <taxon>Hymenoptera</taxon>
        <taxon>Apocrita</taxon>
        <taxon>Ichneumonoidea</taxon>
        <taxon>Braconidae</taxon>
        <taxon>Microgastrinae</taxon>
        <taxon>Cotesia</taxon>
    </lineage>
</organism>